<evidence type="ECO:0000256" key="12">
    <source>
        <dbReference type="SAM" id="Phobius"/>
    </source>
</evidence>
<keyword evidence="9" id="KW-0333">Golgi apparatus</keyword>
<evidence type="ECO:0000256" key="9">
    <source>
        <dbReference type="ARBA" id="ARBA00023034"/>
    </source>
</evidence>
<evidence type="ECO:0000256" key="1">
    <source>
        <dbReference type="ARBA" id="ARBA00004477"/>
    </source>
</evidence>
<feature type="transmembrane region" description="Helical" evidence="12">
    <location>
        <begin position="289"/>
        <end position="309"/>
    </location>
</feature>
<reference evidence="13 14" key="1">
    <citation type="journal article" date="2020" name="bioRxiv">
        <title>Metabolic contributions of an alphaproteobacterial endosymbiont in the apicomplexan Cardiosporidium cionae.</title>
        <authorList>
            <person name="Hunter E.S."/>
            <person name="Paight C.J."/>
            <person name="Lane C.E."/>
        </authorList>
    </citation>
    <scope>NUCLEOTIDE SEQUENCE [LARGE SCALE GENOMIC DNA]</scope>
    <source>
        <strain evidence="13">ESH_2018</strain>
    </source>
</reference>
<feature type="region of interest" description="Disordered" evidence="11">
    <location>
        <begin position="166"/>
        <end position="220"/>
    </location>
</feature>
<proteinExistence type="inferred from homology"/>
<protein>
    <submittedName>
        <fullName evidence="13">Hrf1 family protein</fullName>
    </submittedName>
</protein>
<organism evidence="13 14">
    <name type="scientific">Cardiosporidium cionae</name>
    <dbReference type="NCBI Taxonomy" id="476202"/>
    <lineage>
        <taxon>Eukaryota</taxon>
        <taxon>Sar</taxon>
        <taxon>Alveolata</taxon>
        <taxon>Apicomplexa</taxon>
        <taxon>Aconoidasida</taxon>
        <taxon>Nephromycida</taxon>
        <taxon>Cardiosporidium</taxon>
    </lineage>
</organism>
<evidence type="ECO:0000256" key="3">
    <source>
        <dbReference type="ARBA" id="ARBA00009727"/>
    </source>
</evidence>
<dbReference type="PANTHER" id="PTHR14083:SF0">
    <property type="entry name" value="YIP1D-INTERACTING FACTOR 1, ISOFORM C"/>
    <property type="match status" value="1"/>
</dbReference>
<evidence type="ECO:0000256" key="6">
    <source>
        <dbReference type="ARBA" id="ARBA00022824"/>
    </source>
</evidence>
<evidence type="ECO:0000256" key="5">
    <source>
        <dbReference type="ARBA" id="ARBA00022692"/>
    </source>
</evidence>
<evidence type="ECO:0000313" key="13">
    <source>
        <dbReference type="EMBL" id="KAF8821024.1"/>
    </source>
</evidence>
<dbReference type="Pfam" id="PF03878">
    <property type="entry name" value="YIF1"/>
    <property type="match status" value="1"/>
</dbReference>
<keyword evidence="6" id="KW-0256">Endoplasmic reticulum</keyword>
<comment type="subcellular location">
    <subcellularLocation>
        <location evidence="1">Endoplasmic reticulum membrane</location>
        <topology evidence="1">Multi-pass membrane protein</topology>
    </subcellularLocation>
    <subcellularLocation>
        <location evidence="2">Golgi apparatus membrane</location>
        <topology evidence="2">Multi-pass membrane protein</topology>
    </subcellularLocation>
</comment>
<feature type="region of interest" description="Disordered" evidence="11">
    <location>
        <begin position="121"/>
        <end position="146"/>
    </location>
</feature>
<dbReference type="EMBL" id="JADAQX010000251">
    <property type="protein sequence ID" value="KAF8821024.1"/>
    <property type="molecule type" value="Genomic_DNA"/>
</dbReference>
<keyword evidence="8 12" id="KW-1133">Transmembrane helix</keyword>
<keyword evidence="10 12" id="KW-0472">Membrane</keyword>
<gene>
    <name evidence="13" type="ORF">IE077_002559</name>
</gene>
<keyword evidence="4" id="KW-0813">Transport</keyword>
<evidence type="ECO:0000256" key="2">
    <source>
        <dbReference type="ARBA" id="ARBA00004653"/>
    </source>
</evidence>
<keyword evidence="7" id="KW-0653">Protein transport</keyword>
<accession>A0ABQ7JAS6</accession>
<evidence type="ECO:0000256" key="8">
    <source>
        <dbReference type="ARBA" id="ARBA00022989"/>
    </source>
</evidence>
<keyword evidence="14" id="KW-1185">Reference proteome</keyword>
<sequence length="566" mass="61162">MVSEYGVEGLQSFSSVKQIKPASTRARSTSIRMCVLLQRNFPPPRGHAEQGHLSAPSAAERLNPYAATRPPTVYSPSGNTVPGPLTGTPPVPIAKNVYYNTAGPSRPPMYPRIEYQSSVWSSPASLPTSQGWPRNRGEAPANAIPSSLGTAPEFVASPSAMPPLQGYSLSVSGERSRNVGMGGPSTNVSATYPPMDGNLSSAAAGQREEAGGLAPSKTPFPMVEESRRAAQMPSSSSVPNPMSNALAQMVMSSMVDRVGMDSIPMSKLHAFFPSAVMMLRQYFNVSHKYVFKKLLILLCPYIFLIHSHWKSIPTRTRLAGQVSSQHDIVEENQMQEESASLQVMKRADLYIPLMALITYILAIGLTKGTSGNDFRPDVLGSAATFSLTLIALEVIVTKAAFYLSGNSFVTVMDLIAYSGYKFVHLVLIICVGILIGLTSSTSSEILETSISSGGRLIKGSTYSPPLLKYSAAGDAFKSKAASGDFASFAFPKTMNRHSSTLFWCCFLYFTVCAVIEMLQCLTKPLQTGTASELELRIRRSSSYYIAWILAFAQIPLCYVLMPSISL</sequence>
<evidence type="ECO:0000256" key="10">
    <source>
        <dbReference type="ARBA" id="ARBA00023136"/>
    </source>
</evidence>
<evidence type="ECO:0000256" key="11">
    <source>
        <dbReference type="SAM" id="MobiDB-lite"/>
    </source>
</evidence>
<feature type="transmembrane region" description="Helical" evidence="12">
    <location>
        <begin position="542"/>
        <end position="561"/>
    </location>
</feature>
<comment type="caution">
    <text evidence="13">The sequence shown here is derived from an EMBL/GenBank/DDBJ whole genome shotgun (WGS) entry which is preliminary data.</text>
</comment>
<comment type="similarity">
    <text evidence="3">Belongs to the YIF1 family.</text>
</comment>
<name>A0ABQ7JAS6_9APIC</name>
<evidence type="ECO:0000313" key="14">
    <source>
        <dbReference type="Proteomes" id="UP000823046"/>
    </source>
</evidence>
<dbReference type="Proteomes" id="UP000823046">
    <property type="component" value="Unassembled WGS sequence"/>
</dbReference>
<evidence type="ECO:0000256" key="7">
    <source>
        <dbReference type="ARBA" id="ARBA00022927"/>
    </source>
</evidence>
<feature type="compositionally biased region" description="Polar residues" evidence="11">
    <location>
        <begin position="121"/>
        <end position="132"/>
    </location>
</feature>
<feature type="transmembrane region" description="Helical" evidence="12">
    <location>
        <begin position="349"/>
        <end position="366"/>
    </location>
</feature>
<evidence type="ECO:0000256" key="4">
    <source>
        <dbReference type="ARBA" id="ARBA00022448"/>
    </source>
</evidence>
<keyword evidence="5 12" id="KW-0812">Transmembrane</keyword>
<dbReference type="InterPro" id="IPR005578">
    <property type="entry name" value="Yif1_fam"/>
</dbReference>
<feature type="transmembrane region" description="Helical" evidence="12">
    <location>
        <begin position="378"/>
        <end position="401"/>
    </location>
</feature>
<feature type="transmembrane region" description="Helical" evidence="12">
    <location>
        <begin position="422"/>
        <end position="439"/>
    </location>
</feature>
<dbReference type="PANTHER" id="PTHR14083">
    <property type="entry name" value="YIP1 INTERACTING FACTOR HOMOLOG YIF1 PROTEIN"/>
    <property type="match status" value="1"/>
</dbReference>
<feature type="transmembrane region" description="Helical" evidence="12">
    <location>
        <begin position="500"/>
        <end position="521"/>
    </location>
</feature>